<evidence type="ECO:0008006" key="3">
    <source>
        <dbReference type="Google" id="ProtNLM"/>
    </source>
</evidence>
<gene>
    <name evidence="1" type="ORF">HNR44_001216</name>
</gene>
<dbReference type="RefSeq" id="WP_184403164.1">
    <property type="nucleotide sequence ID" value="NZ_JACHHJ010000001.1"/>
</dbReference>
<comment type="caution">
    <text evidence="1">The sequence shown here is derived from an EMBL/GenBank/DDBJ whole genome shotgun (WGS) entry which is preliminary data.</text>
</comment>
<dbReference type="InterPro" id="IPR007546">
    <property type="entry name" value="DUF503"/>
</dbReference>
<dbReference type="PANTHER" id="PTHR36441:SF1">
    <property type="entry name" value="DUF503 DOMAIN-CONTAINING PROTEIN"/>
    <property type="match status" value="1"/>
</dbReference>
<dbReference type="EMBL" id="JACHHJ010000001">
    <property type="protein sequence ID" value="MBB6449267.1"/>
    <property type="molecule type" value="Genomic_DNA"/>
</dbReference>
<reference evidence="1 2" key="1">
    <citation type="submission" date="2020-08" db="EMBL/GenBank/DDBJ databases">
        <title>Genomic Encyclopedia of Type Strains, Phase IV (KMG-IV): sequencing the most valuable type-strain genomes for metagenomic binning, comparative biology and taxonomic classification.</title>
        <authorList>
            <person name="Goeker M."/>
        </authorList>
    </citation>
    <scope>NUCLEOTIDE SEQUENCE [LARGE SCALE GENOMIC DNA]</scope>
    <source>
        <strain evidence="1 2">DSM 21769</strain>
    </source>
</reference>
<evidence type="ECO:0000313" key="1">
    <source>
        <dbReference type="EMBL" id="MBB6449267.1"/>
    </source>
</evidence>
<accession>A0A841PK71</accession>
<dbReference type="Proteomes" id="UP000568839">
    <property type="component" value="Unassembled WGS sequence"/>
</dbReference>
<dbReference type="InterPro" id="IPR036746">
    <property type="entry name" value="TT1725-like_sf"/>
</dbReference>
<proteinExistence type="predicted"/>
<dbReference type="Gene3D" id="3.30.70.1120">
    <property type="entry name" value="TT1725-like"/>
    <property type="match status" value="1"/>
</dbReference>
<dbReference type="SUPFAM" id="SSF103007">
    <property type="entry name" value="Hypothetical protein TT1725"/>
    <property type="match status" value="1"/>
</dbReference>
<sequence>MIGAVHCQCFLPASYSLKDKRAVLKSLLTRVRRLNVSISEMDDQDAWQKTALSFACINSSRQVIEKELDHVLKIIDHSDGIECHSIQYEWL</sequence>
<dbReference type="AlphaFoldDB" id="A0A841PK71"/>
<organism evidence="1 2">
    <name type="scientific">Geomicrobium halophilum</name>
    <dbReference type="NCBI Taxonomy" id="549000"/>
    <lineage>
        <taxon>Bacteria</taxon>
        <taxon>Bacillati</taxon>
        <taxon>Bacillota</taxon>
        <taxon>Bacilli</taxon>
        <taxon>Bacillales</taxon>
        <taxon>Geomicrobium</taxon>
    </lineage>
</organism>
<dbReference type="Pfam" id="PF04456">
    <property type="entry name" value="DUF503"/>
    <property type="match status" value="1"/>
</dbReference>
<dbReference type="PANTHER" id="PTHR36441">
    <property type="entry name" value="HYPOTHETICAL CYTOSOLIC PROTEIN"/>
    <property type="match status" value="1"/>
</dbReference>
<protein>
    <recommendedName>
        <fullName evidence="3">YlxP-like protein</fullName>
    </recommendedName>
</protein>
<name>A0A841PK71_9BACL</name>
<keyword evidence="2" id="KW-1185">Reference proteome</keyword>
<evidence type="ECO:0000313" key="2">
    <source>
        <dbReference type="Proteomes" id="UP000568839"/>
    </source>
</evidence>